<dbReference type="SUPFAM" id="SSF50129">
    <property type="entry name" value="GroES-like"/>
    <property type="match status" value="1"/>
</dbReference>
<dbReference type="InterPro" id="IPR013149">
    <property type="entry name" value="ADH-like_C"/>
</dbReference>
<comment type="similarity">
    <text evidence="2 11">Belongs to the zinc-containing alcohol dehydrogenase family.</text>
</comment>
<sequence>MSTTDYKFEGWVGHDKDSVGNLKFGTFEPKTWTEDDVDIKIEFCGICSSDLHTLRSGWGPTDYPQVVGHEIAGKAVRVGSNVKGIKLGDRIGVGAQSGSCLACEDCNKQKESYCANPPGMIPTYGGKYADGSKSTGGYANYARVPSHFCIPIPEGIPSEIAAPMMCGGVTVYSPLKQNNVGPGMNVGIVGIGGLGHFGLLFAKALGARVTAISRSRSKEADARELGADDFIATSEEGWVQKYARHFDLIVCTANNADMPLAEYCTTLKVGHGKFVMVGAPEEAITFSVFPLLMANVSIGGSLIGSPSEIREMLELAVKANVRSWIEVRDLKDVNQALIDMEDGKPRFRYVLKCD</sequence>
<evidence type="ECO:0000256" key="4">
    <source>
        <dbReference type="ARBA" id="ARBA00022553"/>
    </source>
</evidence>
<evidence type="ECO:0000256" key="10">
    <source>
        <dbReference type="ARBA" id="ARBA00050997"/>
    </source>
</evidence>
<accession>A0A0E9NQF6</accession>
<dbReference type="SMART" id="SM00829">
    <property type="entry name" value="PKS_ER"/>
    <property type="match status" value="1"/>
</dbReference>
<evidence type="ECO:0000259" key="12">
    <source>
        <dbReference type="SMART" id="SM00829"/>
    </source>
</evidence>
<evidence type="ECO:0000256" key="5">
    <source>
        <dbReference type="ARBA" id="ARBA00022723"/>
    </source>
</evidence>
<dbReference type="Gene3D" id="3.40.50.720">
    <property type="entry name" value="NAD(P)-binding Rossmann-like Domain"/>
    <property type="match status" value="1"/>
</dbReference>
<keyword evidence="8" id="KW-0560">Oxidoreductase</keyword>
<dbReference type="Gene3D" id="3.90.180.10">
    <property type="entry name" value="Medium-chain alcohol dehydrogenases, catalytic domain"/>
    <property type="match status" value="1"/>
</dbReference>
<organism evidence="13 14">
    <name type="scientific">Saitoella complicata (strain BCRC 22490 / CBS 7301 / JCM 7358 / NBRC 10748 / NRRL Y-17804)</name>
    <dbReference type="NCBI Taxonomy" id="698492"/>
    <lineage>
        <taxon>Eukaryota</taxon>
        <taxon>Fungi</taxon>
        <taxon>Dikarya</taxon>
        <taxon>Ascomycota</taxon>
        <taxon>Taphrinomycotina</taxon>
        <taxon>Taphrinomycotina incertae sedis</taxon>
        <taxon>Saitoella</taxon>
    </lineage>
</organism>
<keyword evidence="4" id="KW-0597">Phosphoprotein</keyword>
<reference evidence="13 14" key="3">
    <citation type="journal article" date="2015" name="Genome Announc.">
        <title>Draft Genome Sequence of the Archiascomycetous Yeast Saitoella complicata.</title>
        <authorList>
            <person name="Yamauchi K."/>
            <person name="Kondo S."/>
            <person name="Hamamoto M."/>
            <person name="Takahashi Y."/>
            <person name="Ogura Y."/>
            <person name="Hayashi T."/>
            <person name="Nishida H."/>
        </authorList>
    </citation>
    <scope>NUCLEOTIDE SEQUENCE [LARGE SCALE GENOMIC DNA]</scope>
    <source>
        <strain evidence="13 14">NRRL Y-17804</strain>
    </source>
</reference>
<comment type="catalytic activity">
    <reaction evidence="10">
        <text>a primary alcohol + NADP(+) = an aldehyde + NADPH + H(+)</text>
        <dbReference type="Rhea" id="RHEA:15937"/>
        <dbReference type="ChEBI" id="CHEBI:15378"/>
        <dbReference type="ChEBI" id="CHEBI:15734"/>
        <dbReference type="ChEBI" id="CHEBI:17478"/>
        <dbReference type="ChEBI" id="CHEBI:57783"/>
        <dbReference type="ChEBI" id="CHEBI:58349"/>
        <dbReference type="EC" id="1.1.1.2"/>
    </reaction>
    <physiologicalReaction direction="left-to-right" evidence="10">
        <dbReference type="Rhea" id="RHEA:15938"/>
    </physiologicalReaction>
    <physiologicalReaction direction="right-to-left" evidence="10">
        <dbReference type="Rhea" id="RHEA:15939"/>
    </physiologicalReaction>
</comment>
<evidence type="ECO:0000256" key="8">
    <source>
        <dbReference type="ARBA" id="ARBA00023002"/>
    </source>
</evidence>
<dbReference type="FunFam" id="3.40.50.720:FF:000158">
    <property type="entry name" value="Zinc-binding alcohol dehydrogenase"/>
    <property type="match status" value="1"/>
</dbReference>
<name>A0A0E9NQF6_SAICN</name>
<dbReference type="EC" id="1.1.1.2" evidence="9"/>
<dbReference type="InterPro" id="IPR013154">
    <property type="entry name" value="ADH-like_N"/>
</dbReference>
<dbReference type="GO" id="GO:0008270">
    <property type="term" value="F:zinc ion binding"/>
    <property type="evidence" value="ECO:0007669"/>
    <property type="project" value="InterPro"/>
</dbReference>
<dbReference type="RefSeq" id="XP_019025781.1">
    <property type="nucleotide sequence ID" value="XM_019166236.1"/>
</dbReference>
<evidence type="ECO:0000256" key="6">
    <source>
        <dbReference type="ARBA" id="ARBA00022833"/>
    </source>
</evidence>
<gene>
    <name evidence="13" type="ORF">G7K_5989-t1</name>
</gene>
<keyword evidence="7" id="KW-0521">NADP</keyword>
<evidence type="ECO:0000256" key="1">
    <source>
        <dbReference type="ARBA" id="ARBA00001947"/>
    </source>
</evidence>
<dbReference type="OMA" id="MEWGQFE"/>
<dbReference type="Pfam" id="PF08240">
    <property type="entry name" value="ADH_N"/>
    <property type="match status" value="1"/>
</dbReference>
<dbReference type="InterPro" id="IPR011032">
    <property type="entry name" value="GroES-like_sf"/>
</dbReference>
<evidence type="ECO:0000256" key="7">
    <source>
        <dbReference type="ARBA" id="ARBA00022857"/>
    </source>
</evidence>
<dbReference type="InterPro" id="IPR002328">
    <property type="entry name" value="ADH_Zn_CS"/>
</dbReference>
<evidence type="ECO:0000313" key="14">
    <source>
        <dbReference type="Proteomes" id="UP000033140"/>
    </source>
</evidence>
<dbReference type="GO" id="GO:0006066">
    <property type="term" value="P:alcohol metabolic process"/>
    <property type="evidence" value="ECO:0007669"/>
    <property type="project" value="UniProtKB-ARBA"/>
</dbReference>
<comment type="subunit">
    <text evidence="3">Homodimer.</text>
</comment>
<dbReference type="EMBL" id="BACD03000055">
    <property type="protein sequence ID" value="GAO51901.1"/>
    <property type="molecule type" value="Genomic_DNA"/>
</dbReference>
<dbReference type="InterPro" id="IPR036291">
    <property type="entry name" value="NAD(P)-bd_dom_sf"/>
</dbReference>
<proteinExistence type="inferred from homology"/>
<dbReference type="AlphaFoldDB" id="A0A0E9NQF6"/>
<dbReference type="PROSITE" id="PS00059">
    <property type="entry name" value="ADH_ZINC"/>
    <property type="match status" value="1"/>
</dbReference>
<comment type="cofactor">
    <cofactor evidence="1 11">
        <name>Zn(2+)</name>
        <dbReference type="ChEBI" id="CHEBI:29105"/>
    </cofactor>
</comment>
<dbReference type="OrthoDB" id="1879366at2759"/>
<keyword evidence="14" id="KW-1185">Reference proteome</keyword>
<dbReference type="InterPro" id="IPR020843">
    <property type="entry name" value="ER"/>
</dbReference>
<feature type="domain" description="Enoyl reductase (ER)" evidence="12">
    <location>
        <begin position="17"/>
        <end position="351"/>
    </location>
</feature>
<dbReference type="SUPFAM" id="SSF51735">
    <property type="entry name" value="NAD(P)-binding Rossmann-fold domains"/>
    <property type="match status" value="1"/>
</dbReference>
<evidence type="ECO:0000256" key="2">
    <source>
        <dbReference type="ARBA" id="ARBA00008072"/>
    </source>
</evidence>
<evidence type="ECO:0000313" key="13">
    <source>
        <dbReference type="EMBL" id="GAO51901.1"/>
    </source>
</evidence>
<keyword evidence="6 11" id="KW-0862">Zinc</keyword>
<evidence type="ECO:0000256" key="3">
    <source>
        <dbReference type="ARBA" id="ARBA00011738"/>
    </source>
</evidence>
<evidence type="ECO:0000256" key="9">
    <source>
        <dbReference type="ARBA" id="ARBA00024074"/>
    </source>
</evidence>
<dbReference type="Pfam" id="PF00107">
    <property type="entry name" value="ADH_zinc_N"/>
    <property type="match status" value="1"/>
</dbReference>
<keyword evidence="5 11" id="KW-0479">Metal-binding</keyword>
<reference evidence="13 14" key="1">
    <citation type="journal article" date="2011" name="J. Gen. Appl. Microbiol.">
        <title>Draft genome sequencing of the enigmatic yeast Saitoella complicata.</title>
        <authorList>
            <person name="Nishida H."/>
            <person name="Hamamoto M."/>
            <person name="Sugiyama J."/>
        </authorList>
    </citation>
    <scope>NUCLEOTIDE SEQUENCE [LARGE SCALE GENOMIC DNA]</scope>
    <source>
        <strain evidence="13 14">NRRL Y-17804</strain>
    </source>
</reference>
<dbReference type="PANTHER" id="PTHR42683">
    <property type="entry name" value="ALDEHYDE REDUCTASE"/>
    <property type="match status" value="1"/>
</dbReference>
<dbReference type="Proteomes" id="UP000033140">
    <property type="component" value="Unassembled WGS sequence"/>
</dbReference>
<reference evidence="13 14" key="2">
    <citation type="journal article" date="2014" name="J. Gen. Appl. Microbiol.">
        <title>The early diverging ascomycetous budding yeast Saitoella complicata has three histone deacetylases belonging to the Clr6, Hos2, and Rpd3 lineages.</title>
        <authorList>
            <person name="Nishida H."/>
            <person name="Matsumoto T."/>
            <person name="Kondo S."/>
            <person name="Hamamoto M."/>
            <person name="Yoshikawa H."/>
        </authorList>
    </citation>
    <scope>NUCLEOTIDE SEQUENCE [LARGE SCALE GENOMIC DNA]</scope>
    <source>
        <strain evidence="13 14">NRRL Y-17804</strain>
    </source>
</reference>
<evidence type="ECO:0000256" key="11">
    <source>
        <dbReference type="RuleBase" id="RU361277"/>
    </source>
</evidence>
<protein>
    <recommendedName>
        <fullName evidence="9">alcohol dehydrogenase (NADP(+))</fullName>
        <ecNumber evidence="9">1.1.1.2</ecNumber>
    </recommendedName>
</protein>
<dbReference type="STRING" id="698492.A0A0E9NQF6"/>
<comment type="caution">
    <text evidence="13">The sequence shown here is derived from an EMBL/GenBank/DDBJ whole genome shotgun (WGS) entry which is preliminary data.</text>
</comment>
<dbReference type="GO" id="GO:0008106">
    <property type="term" value="F:alcohol dehydrogenase (NADP+) activity"/>
    <property type="evidence" value="ECO:0007669"/>
    <property type="project" value="UniProtKB-EC"/>
</dbReference>
<dbReference type="CDD" id="cd05283">
    <property type="entry name" value="CAD1"/>
    <property type="match status" value="1"/>
</dbReference>
<dbReference type="InterPro" id="IPR047109">
    <property type="entry name" value="CAD-like"/>
</dbReference>